<dbReference type="GO" id="GO:0004315">
    <property type="term" value="F:3-oxoacyl-[acyl-carrier-protein] synthase activity"/>
    <property type="evidence" value="ECO:0007669"/>
    <property type="project" value="InterPro"/>
</dbReference>
<dbReference type="Gene3D" id="3.30.559.30">
    <property type="entry name" value="Nonribosomal peptide synthetase, condensation domain"/>
    <property type="match status" value="1"/>
</dbReference>
<dbReference type="Gene3D" id="3.40.47.10">
    <property type="match status" value="1"/>
</dbReference>
<dbReference type="InterPro" id="IPR042099">
    <property type="entry name" value="ANL_N_sf"/>
</dbReference>
<dbReference type="InterPro" id="IPR045851">
    <property type="entry name" value="AMP-bd_C_sf"/>
</dbReference>
<evidence type="ECO:0000259" key="11">
    <source>
        <dbReference type="PROSITE" id="PS50075"/>
    </source>
</evidence>
<dbReference type="SUPFAM" id="SSF47336">
    <property type="entry name" value="ACP-like"/>
    <property type="match status" value="2"/>
</dbReference>
<gene>
    <name evidence="14" type="ORF">BDV23DRAFT_188099</name>
</gene>
<dbReference type="InterPro" id="IPR001242">
    <property type="entry name" value="Condensation_dom"/>
</dbReference>
<evidence type="ECO:0008006" key="15">
    <source>
        <dbReference type="Google" id="ProtNLM"/>
    </source>
</evidence>
<dbReference type="CDD" id="cd05930">
    <property type="entry name" value="A_NRPS"/>
    <property type="match status" value="1"/>
</dbReference>
<dbReference type="SUPFAM" id="SSF52777">
    <property type="entry name" value="CoA-dependent acyltransferases"/>
    <property type="match status" value="2"/>
</dbReference>
<dbReference type="Proteomes" id="UP000326877">
    <property type="component" value="Unassembled WGS sequence"/>
</dbReference>
<feature type="active site" description="Proton donor; for dehydratase activity" evidence="9">
    <location>
        <position position="1147"/>
    </location>
</feature>
<dbReference type="SUPFAM" id="SSF55048">
    <property type="entry name" value="Probable ACP-binding domain of malonyl-CoA ACP transacylase"/>
    <property type="match status" value="1"/>
</dbReference>
<dbReference type="InterPro" id="IPR016035">
    <property type="entry name" value="Acyl_Trfase/lysoPLipase"/>
</dbReference>
<keyword evidence="5" id="KW-0808">Transferase</keyword>
<evidence type="ECO:0000256" key="8">
    <source>
        <dbReference type="ARBA" id="ARBA00029443"/>
    </source>
</evidence>
<feature type="compositionally biased region" description="Low complexity" evidence="10">
    <location>
        <begin position="2532"/>
        <end position="2550"/>
    </location>
</feature>
<dbReference type="InterPro" id="IPR010071">
    <property type="entry name" value="AA_adenyl_dom"/>
</dbReference>
<dbReference type="InterPro" id="IPR057326">
    <property type="entry name" value="KR_dom"/>
</dbReference>
<dbReference type="Pfam" id="PF00501">
    <property type="entry name" value="AMP-binding"/>
    <property type="match status" value="1"/>
</dbReference>
<proteinExistence type="inferred from homology"/>
<dbReference type="InterPro" id="IPR006162">
    <property type="entry name" value="Ppantetheine_attach_site"/>
</dbReference>
<dbReference type="PROSITE" id="PS00012">
    <property type="entry name" value="PHOSPHOPANTETHEINE"/>
    <property type="match status" value="1"/>
</dbReference>
<dbReference type="Gene3D" id="1.10.1200.10">
    <property type="entry name" value="ACP-like"/>
    <property type="match status" value="2"/>
</dbReference>
<feature type="compositionally biased region" description="Basic and acidic residues" evidence="10">
    <location>
        <begin position="2514"/>
        <end position="2525"/>
    </location>
</feature>
<reference evidence="14" key="1">
    <citation type="submission" date="2019-04" db="EMBL/GenBank/DDBJ databases">
        <title>Friends and foes A comparative genomics studyof 23 Aspergillus species from section Flavi.</title>
        <authorList>
            <consortium name="DOE Joint Genome Institute"/>
            <person name="Kjaerbolling I."/>
            <person name="Vesth T."/>
            <person name="Frisvad J.C."/>
            <person name="Nybo J.L."/>
            <person name="Theobald S."/>
            <person name="Kildgaard S."/>
            <person name="Isbrandt T."/>
            <person name="Kuo A."/>
            <person name="Sato A."/>
            <person name="Lyhne E.K."/>
            <person name="Kogle M.E."/>
            <person name="Wiebenga A."/>
            <person name="Kun R.S."/>
            <person name="Lubbers R.J."/>
            <person name="Makela M.R."/>
            <person name="Barry K."/>
            <person name="Chovatia M."/>
            <person name="Clum A."/>
            <person name="Daum C."/>
            <person name="Haridas S."/>
            <person name="He G."/>
            <person name="LaButti K."/>
            <person name="Lipzen A."/>
            <person name="Mondo S."/>
            <person name="Riley R."/>
            <person name="Salamov A."/>
            <person name="Simmons B.A."/>
            <person name="Magnuson J.K."/>
            <person name="Henrissat B."/>
            <person name="Mortensen U.H."/>
            <person name="Larsen T.O."/>
            <person name="Devries R.P."/>
            <person name="Grigoriev I.V."/>
            <person name="Machida M."/>
            <person name="Baker S.E."/>
            <person name="Andersen M.R."/>
        </authorList>
    </citation>
    <scope>NUCLEOTIDE SEQUENCE [LARGE SCALE GENOMIC DNA]</scope>
    <source>
        <strain evidence="14">IBT 14317</strain>
    </source>
</reference>
<dbReference type="Pfam" id="PF02801">
    <property type="entry name" value="Ketoacyl-synt_C"/>
    <property type="match status" value="1"/>
</dbReference>
<dbReference type="InterPro" id="IPR050091">
    <property type="entry name" value="PKS_NRPS_Biosynth_Enz"/>
</dbReference>
<keyword evidence="4" id="KW-0489">Methyltransferase</keyword>
<dbReference type="InterPro" id="IPR020845">
    <property type="entry name" value="AMP-binding_CS"/>
</dbReference>
<evidence type="ECO:0000256" key="4">
    <source>
        <dbReference type="ARBA" id="ARBA00022603"/>
    </source>
</evidence>
<protein>
    <recommendedName>
        <fullName evidence="15">Hybrid NRPS/PKS enzyme</fullName>
    </recommendedName>
</protein>
<dbReference type="InterPro" id="IPR049900">
    <property type="entry name" value="PKS_mFAS_DH"/>
</dbReference>
<dbReference type="Gene3D" id="3.30.300.30">
    <property type="match status" value="1"/>
</dbReference>
<evidence type="ECO:0000259" key="12">
    <source>
        <dbReference type="PROSITE" id="PS52004"/>
    </source>
</evidence>
<dbReference type="CDD" id="cd02440">
    <property type="entry name" value="AdoMet_MTases"/>
    <property type="match status" value="1"/>
</dbReference>
<dbReference type="Gene3D" id="3.40.50.150">
    <property type="entry name" value="Vaccinia Virus protein VP39"/>
    <property type="match status" value="1"/>
</dbReference>
<evidence type="ECO:0000256" key="10">
    <source>
        <dbReference type="SAM" id="MobiDB-lite"/>
    </source>
</evidence>
<sequence>MAPQNEPIAIVGSGCRFPGEASSPSKLWDLLREPRDVLSKIDRFSADGFYNKDGHHHGSSNVLHSYQLSEDTRSFDAQFFNIPASEAESMDPQQRFIMEVVYEALESAAMKIEELSGSPTAVYVGVMCNDYAHITYADLESVPKYAATGTALSILANRISYFFNWTGPSMTIDTACSSSLVALHHAVQTLRGGTSKVAVAAGTNLIFTPTNYIAESNVNMLSPTGRSRMWDANADGYARGEGVAAVVLKTLSQAVADGDRIECVIRETGLNQDGRTPGITMPSSVAQAELIRSTYARAGLDVTRESDRPQFFEAHGTGTKAGDPEEAKAIYKAFFGQEDTMDARDTLYVGSIKTIIGHTEGTAGLAGLLKASLAVQNKTLPPNMHFHTLNPDIEPYYGKLQILTSVKPWPALASGVPRRVSVNSFGFGGANAHAIVESYEPSNGAIKVQSSKETAIPFTFSGYSEKSLMSQLTSFLEYLDSHPEPRLRDSAWTLSRRSAFSTRTTVSGTSIERLQEKLQSKIDSKIKDGKALGIRSSSKNEKILGVFTGQGAQWPRMGLRLLQSSATARRIFDDLERSLAELPTEDRPSWSLVQELEREAEDSRVMEAEFSQVLCTAVQVMLVDLLHSVGVSFDIVVGHSSGEIGAAYSAGYLSARDAIRIAYYRGKFGKLACGRDGVAGGMLAAGTDMADAKDLCELDDFVGRLQLAASNSSSSVTLSGDAEAVAWAQFVLEDEKKFARLLKVDTAYHSYHMQPCAEPYIEAMKRAGIQALKPQSDCRWFSSVLEGQEVSAAMSASLANSYWRDNLLQPVMFSQALEQAVSNTSDIGLVLEVGPHAALRGPATLTINDKLGRDVPYFGLLSRNADDVESFSDGIGAVWASLARCVIDFTRVDALLADGPEDQPRLCDNVPGYSWDHQRTYWMESRSSAALRLRPAAHHELLGVRVDSLDREYRWRNFIKPSQLSWTRGHQVQAQLIFPGAGFSVMALEAAKALAPAEKIALVELTDMQVLRAMAFQDENTAVEVICSLSNVIEDSDQANLTANFTCDMCLSKESGFVMAACGAVRLQLGAASSQLLPERTACPVRMNDVNIEHFYSTLWGLGYNYTDMFRSITSLQRTTDAASGIIHTTTEPDYTTSLTLHPATLDVAFQGIFGAMGAPGDGRLWTVLVPTRIKRITINPAVCGGTSGLGVDLPFDASVSVSPIDGVAGDVDIFDSTGVNKAVQVEGLQVAPLVPVTQSDDREVFSDTIWNFQEPDAARDVPKWTLTDEEWEHARYVERACFYYLKQLHDTITAEERDRCEWHPRKMLDWATEVVGVVSRGEHPIIRQEWMNDTWEMLKGPLDELTAKYEDFESLTHVGKNLIPFVKGEFSLLELVRNGGLLEHIYRNTYAFCEYNNYLANLVKQLSHRFPRMDIFEIGAGTGSTTEAVLRGIGDHYSSYTYTDLSAGFFPNAQETFKEHDAKMIYKIYDAEKEPGKQGYTERTYDLVIASNVLHATHSLETTLTNARKLLKPGGYLVMLEVTDVNPLRPTFFFGCLPGWWVGENDGRPHHPLITKERWGELFDRTGFSGLDTSTPSHDVFMAPFSVMLTQAVDRQMALIRQPLQEDNRTTIDHLLILGGTGFTSFMLIEDVKHQLKRYAKHVIVVETLEALEASHFHSRQMLLSLVELDAPVFSPFTPERFAALQMLTEKCRNVLWVVRGASGEQPYANMMNGVARCLVGEQPDMRFQFVDFDMADKVDAGFIVRSLLQLQISDAWHTFIEPYRPVWTLEREVRYIQGQAHIPRYSPSLRRNLQYNSWRRTIRETVDPSSKYVILTHANGYYDLEEDNSPRPDPMAEDDRMAINVSRSSTVAVEIDGIGHLYILTGECELSGQRVLAFSSHNASRVQVKKDWVVSIGILSSDEPALIQMVTNVCLGTMLLNQTPRNGSLLVYEPTVALARILTALTSAEEPGRVLFTTTNRAKLDSGVAFSFIHPSSPDSSIARWVPAGVAGFVDASGGRKEQNMAARFARHLSSQCRVISMEGFYSNSSHQWGNAGGNSLSALLQHSTGLFTQGYKQSKQNQVQELSLDDVIGASTEHKEIRILNWKSQSKALVKLSPVQDEITFKGDRTYLLVGLTGELGRSLCRWMVQRGARYVVLTSRKPDVEPAWLELMQSYGAHIEVMAMDATDRKSTYNTVRKVQQTLPPVAGVGNGAMVLNDGLFNVISHQDFNQTLRPKVDGTTYLNELFQSPDLDFFIVFSSLAYVTGNFGQTSYAAANAFMASLVEGRKRRGLPGSVMNLAGIFGLGYITRTDRSILERLGKLGYANISEYDFHQFFAEAVLSGVPGSGRCHEISSALRPIDPDGETNPPAWLDMPRLSYYRHTKHAFTESGDTKSLSVRSQLKEQTTTEDVQRVLTNGLILTLYKQLGLDPEDDAISPDTSLVELGIDSLVAVDMRVWFTKELDLDMPVLKLLGGATVAAMVEDTMERMSPDLIPNVAQKDVTVAADRPSAPSDGVPAVGRSTAVSTTEHNSEEQESHAMETQELDESTTSGGECSSTKESSSSEATPPPSSVMSEDLAKVEETASIDGPKYVRKVKMGYGSLQFFFLVKHLDDPTVLNMQFRLPLQGSIKIQDLKYAVKMLGQRHEALRTAFFVDAENDDEPTQGVLETSPLQLETMQVADSKEARRVCEDVQKYVFNIESGETIRILLLSITPSSHWLVLSFHHISIDGFSFNILLDEINALYQGQHLPPVKTQFTDVMCKQRQDLQAGFRRSELAYWQQVLGKIPDPIPLFPVAKLSSRLPVTRYHFEEAPMASIDAATAEQIRKQCRALKATRFHFFMTVLRIFLFAFLDTDELCIGFADASRADSGVSRTVGYLVNMLSLKFQRKPSQTFAQKVEEARKQSYAALANSTVPFNALLEKLEPPRSAAYTPVFQVFMDYLQHKFTAPKGLGVVEEQVYAHLTHNFFDLAVDINDVSASEILVRFRMQQYLYSASSVSLLLKSYVQLVKMCAYMEPNKAIGEPVPYDAQDIERAISLGQGPVVSSQWPSTPIERILDVAQARPEAPALVDGEGARLSYMEMIDRAHSIAGCLLTAGVAEGSTVGIYQEPTADSICSLLAIWIIGAVYLPLDRRVPCSRLSSIVQDCQPSAILCHERTLSDTPYLEATKQTAIITVPVNVAGIEAAPVPLNTGNGDQTSIILYTSGSTGVPKGLPIRHVSLLNQIEAMTTTFGVGAEMVLQQSAPSFDVSMQQILMALCNGGALYVVPNETRLDPVTITRLIASEKITWVHATPSEFTQWLRHGSAHLRAAKDWKFAFSSGEALSSDLVKGFEALRRPDVKLINVYGPAEAGVITGTEIDTTHVSAEPRSPISLGSPLANIAVYVVDRNLRPVPVGVSGEIVVAGAGNISGYLNRFELTAKLFLPDTITPRGYYPGQLATLYRSGDIGRYSPDGQLYYEGRIAGDTQVKLNGIRIDLKDVESAILETSGGEIVNAIVTDRRSPDFLVAHVELKADFPEAERKNFLTYIQQCLPLPKYMCPAMFIPLDHVPLNSHGKLDRRAIAARPLPTVDGDDQQGDADLSETELALRELWTGCLPEDVVKLTSISATTDFFHLGGNSYLLVRLQRLIRDRFNVSVPVMALYDASTLMAMALKIRNSQSLAVIDWDTETSVAQSLGASPCVEQPTAPRKTTDLTVVLTGATGYLGSRIMKALIASEQVSQIHCVAVRGHSAGVPRELAHSSDKLILHGGHLEDPLLGMSEEEFTFVARETDLVIHSGANRSFWDHYERLRGPNVLSTKTLVDLALQNQAPLHFISSGGVHLLCSGEDYAAESLASYLPPTDGSNGYIASKWASEVYLEKAAQKTSLPVYVHRLTPAPDVTPDAPMELLEEMSALAVKLQALPAPSGWTGTFDLTPAEALATGIAAAAVGAQAPMLESHQSARFIHHPSQVKMTMDHVAKYLDMLPSAEGFERLPPLQWAGRAKREGLTWHFSSTDFITMGGVSGLELRR</sequence>
<dbReference type="Pfam" id="PF08659">
    <property type="entry name" value="KR"/>
    <property type="match status" value="1"/>
</dbReference>
<dbReference type="Pfam" id="PF21089">
    <property type="entry name" value="PKS_DH_N"/>
    <property type="match status" value="1"/>
</dbReference>
<dbReference type="InterPro" id="IPR020806">
    <property type="entry name" value="PKS_PP-bd"/>
</dbReference>
<dbReference type="InterPro" id="IPR023213">
    <property type="entry name" value="CAT-like_dom_sf"/>
</dbReference>
<dbReference type="GO" id="GO:0008168">
    <property type="term" value="F:methyltransferase activity"/>
    <property type="evidence" value="ECO:0007669"/>
    <property type="project" value="UniProtKB-KW"/>
</dbReference>
<dbReference type="SMART" id="SM00823">
    <property type="entry name" value="PKS_PP"/>
    <property type="match status" value="2"/>
</dbReference>
<dbReference type="Gene3D" id="3.30.559.10">
    <property type="entry name" value="Chloramphenicol acetyltransferase-like domain"/>
    <property type="match status" value="1"/>
</dbReference>
<dbReference type="Pfam" id="PF14765">
    <property type="entry name" value="PS-DH"/>
    <property type="match status" value="1"/>
</dbReference>
<dbReference type="NCBIfam" id="TIGR01733">
    <property type="entry name" value="AA-adenyl-dom"/>
    <property type="match status" value="1"/>
</dbReference>
<dbReference type="SMART" id="SM00825">
    <property type="entry name" value="PKS_KS"/>
    <property type="match status" value="1"/>
</dbReference>
<dbReference type="InterPro" id="IPR013968">
    <property type="entry name" value="PKS_KR"/>
</dbReference>
<dbReference type="SUPFAM" id="SSF53335">
    <property type="entry name" value="S-adenosyl-L-methionine-dependent methyltransferases"/>
    <property type="match status" value="1"/>
</dbReference>
<dbReference type="InterPro" id="IPR036291">
    <property type="entry name" value="NAD(P)-bd_dom_sf"/>
</dbReference>
<dbReference type="PROSITE" id="PS00606">
    <property type="entry name" value="KS3_1"/>
    <property type="match status" value="1"/>
</dbReference>
<dbReference type="Gene3D" id="3.40.50.720">
    <property type="entry name" value="NAD(P)-binding Rossmann-like Domain"/>
    <property type="match status" value="2"/>
</dbReference>
<evidence type="ECO:0000256" key="6">
    <source>
        <dbReference type="ARBA" id="ARBA00022737"/>
    </source>
</evidence>
<evidence type="ECO:0000259" key="13">
    <source>
        <dbReference type="PROSITE" id="PS52019"/>
    </source>
</evidence>
<dbReference type="InterPro" id="IPR016036">
    <property type="entry name" value="Malonyl_transacylase_ACP-bd"/>
</dbReference>
<dbReference type="Pfam" id="PF00109">
    <property type="entry name" value="ketoacyl-synt"/>
    <property type="match status" value="1"/>
</dbReference>
<dbReference type="CDD" id="cd19532">
    <property type="entry name" value="C_PKS-NRPS"/>
    <property type="match status" value="1"/>
</dbReference>
<dbReference type="InterPro" id="IPR001227">
    <property type="entry name" value="Ac_transferase_dom_sf"/>
</dbReference>
<dbReference type="PANTHER" id="PTHR43775:SF20">
    <property type="entry name" value="HYBRID PKS-NRPS SYNTHETASE APDA"/>
    <property type="match status" value="1"/>
</dbReference>
<evidence type="ECO:0000256" key="2">
    <source>
        <dbReference type="ARBA" id="ARBA00022553"/>
    </source>
</evidence>
<dbReference type="InterPro" id="IPR032821">
    <property type="entry name" value="PKS_assoc"/>
</dbReference>
<dbReference type="SMART" id="SM00826">
    <property type="entry name" value="PKS_DH"/>
    <property type="match status" value="1"/>
</dbReference>
<dbReference type="SUPFAM" id="SSF52151">
    <property type="entry name" value="FabD/lysophospholipase-like"/>
    <property type="match status" value="1"/>
</dbReference>
<dbReference type="InterPro" id="IPR029063">
    <property type="entry name" value="SAM-dependent_MTases_sf"/>
</dbReference>
<dbReference type="InterPro" id="IPR016039">
    <property type="entry name" value="Thiolase-like"/>
</dbReference>
<dbReference type="InterPro" id="IPR014043">
    <property type="entry name" value="Acyl_transferase_dom"/>
</dbReference>
<feature type="region of interest" description="N-terminal hotdog fold" evidence="9">
    <location>
        <begin position="939"/>
        <end position="1072"/>
    </location>
</feature>
<feature type="region of interest" description="Disordered" evidence="10">
    <location>
        <begin position="2489"/>
        <end position="2561"/>
    </location>
</feature>
<dbReference type="SMART" id="SM00827">
    <property type="entry name" value="PKS_AT"/>
    <property type="match status" value="1"/>
</dbReference>
<dbReference type="InterPro" id="IPR049551">
    <property type="entry name" value="PKS_DH_C"/>
</dbReference>
<dbReference type="EMBL" id="ML735331">
    <property type="protein sequence ID" value="KAE8385580.1"/>
    <property type="molecule type" value="Genomic_DNA"/>
</dbReference>
<evidence type="ECO:0000256" key="1">
    <source>
        <dbReference type="ARBA" id="ARBA00022450"/>
    </source>
</evidence>
<dbReference type="InterPro" id="IPR014030">
    <property type="entry name" value="Ketoacyl_synth_N"/>
</dbReference>
<dbReference type="SUPFAM" id="SSF56801">
    <property type="entry name" value="Acetyl-CoA synthetase-like"/>
    <property type="match status" value="1"/>
</dbReference>
<dbReference type="CDD" id="cd00833">
    <property type="entry name" value="PKS"/>
    <property type="match status" value="1"/>
</dbReference>
<dbReference type="PROSITE" id="PS00455">
    <property type="entry name" value="AMP_BINDING"/>
    <property type="match status" value="1"/>
</dbReference>
<dbReference type="GO" id="GO:0004312">
    <property type="term" value="F:fatty acid synthase activity"/>
    <property type="evidence" value="ECO:0007669"/>
    <property type="project" value="TreeGrafter"/>
</dbReference>
<dbReference type="SUPFAM" id="SSF53901">
    <property type="entry name" value="Thiolase-like"/>
    <property type="match status" value="1"/>
</dbReference>
<feature type="domain" description="PKS/mFAS DH" evidence="13">
    <location>
        <begin position="939"/>
        <end position="1240"/>
    </location>
</feature>
<dbReference type="Pfam" id="PF07993">
    <property type="entry name" value="NAD_binding_4"/>
    <property type="match status" value="1"/>
</dbReference>
<dbReference type="GO" id="GO:0016874">
    <property type="term" value="F:ligase activity"/>
    <property type="evidence" value="ECO:0007669"/>
    <property type="project" value="UniProtKB-KW"/>
</dbReference>
<comment type="similarity">
    <text evidence="8">In the C-terminal section; belongs to the NRP synthetase family.</text>
</comment>
<keyword evidence="3" id="KW-0436">Ligase</keyword>
<dbReference type="Pfam" id="PF00668">
    <property type="entry name" value="Condensation"/>
    <property type="match status" value="1"/>
</dbReference>
<feature type="region of interest" description="C-terminal hotdog fold" evidence="9">
    <location>
        <begin position="1087"/>
        <end position="1240"/>
    </location>
</feature>
<dbReference type="Gene3D" id="3.40.50.12780">
    <property type="entry name" value="N-terminal domain of ligase-like"/>
    <property type="match status" value="1"/>
</dbReference>
<accession>A0A5N7BUT6</accession>
<dbReference type="InterPro" id="IPR020807">
    <property type="entry name" value="PKS_DH"/>
</dbReference>
<dbReference type="SMART" id="SM00822">
    <property type="entry name" value="PKS_KR"/>
    <property type="match status" value="1"/>
</dbReference>
<dbReference type="PANTHER" id="PTHR43775">
    <property type="entry name" value="FATTY ACID SYNTHASE"/>
    <property type="match status" value="1"/>
</dbReference>
<dbReference type="InterPro" id="IPR049552">
    <property type="entry name" value="PKS_DH_N"/>
</dbReference>
<dbReference type="InterPro" id="IPR014031">
    <property type="entry name" value="Ketoacyl_synth_C"/>
</dbReference>
<dbReference type="Pfam" id="PF00698">
    <property type="entry name" value="Acyl_transf_1"/>
    <property type="match status" value="1"/>
</dbReference>
<evidence type="ECO:0000256" key="7">
    <source>
        <dbReference type="ARBA" id="ARBA00023268"/>
    </source>
</evidence>
<dbReference type="InterPro" id="IPR013217">
    <property type="entry name" value="Methyltransf_12"/>
</dbReference>
<name>A0A5N7BUT6_PETAA</name>
<dbReference type="Pfam" id="PF16197">
    <property type="entry name" value="KAsynt_C_assoc"/>
    <property type="match status" value="1"/>
</dbReference>
<dbReference type="PROSITE" id="PS50075">
    <property type="entry name" value="CARRIER"/>
    <property type="match status" value="2"/>
</dbReference>
<keyword evidence="2" id="KW-0597">Phosphoprotein</keyword>
<dbReference type="InterPro" id="IPR013120">
    <property type="entry name" value="FAR_NAD-bd"/>
</dbReference>
<dbReference type="GO" id="GO:0006633">
    <property type="term" value="P:fatty acid biosynthetic process"/>
    <property type="evidence" value="ECO:0007669"/>
    <property type="project" value="InterPro"/>
</dbReference>
<dbReference type="OrthoDB" id="329835at2759"/>
<keyword evidence="1" id="KW-0596">Phosphopantetheine</keyword>
<dbReference type="GO" id="GO:0009403">
    <property type="term" value="P:toxin biosynthetic process"/>
    <property type="evidence" value="ECO:0007669"/>
    <property type="project" value="UniProtKB-ARBA"/>
</dbReference>
<feature type="domain" description="Carrier" evidence="11">
    <location>
        <begin position="2397"/>
        <end position="2473"/>
    </location>
</feature>
<dbReference type="FunFam" id="3.40.47.10:FF:000019">
    <property type="entry name" value="Polyketide synthase type I"/>
    <property type="match status" value="1"/>
</dbReference>
<keyword evidence="6" id="KW-0677">Repeat</keyword>
<dbReference type="InterPro" id="IPR009081">
    <property type="entry name" value="PP-bd_ACP"/>
</dbReference>
<dbReference type="InterPro" id="IPR042104">
    <property type="entry name" value="PKS_dehydratase_sf"/>
</dbReference>
<dbReference type="SUPFAM" id="SSF51735">
    <property type="entry name" value="NAD(P)-binding Rossmann-fold domains"/>
    <property type="match status" value="2"/>
</dbReference>
<dbReference type="InterPro" id="IPR018201">
    <property type="entry name" value="Ketoacyl_synth_AS"/>
</dbReference>
<evidence type="ECO:0000313" key="14">
    <source>
        <dbReference type="EMBL" id="KAE8385580.1"/>
    </source>
</evidence>
<evidence type="ECO:0000256" key="3">
    <source>
        <dbReference type="ARBA" id="ARBA00022598"/>
    </source>
</evidence>
<dbReference type="Gene3D" id="3.40.366.10">
    <property type="entry name" value="Malonyl-Coenzyme A Acyl Carrier Protein, domain 2"/>
    <property type="match status" value="1"/>
</dbReference>
<dbReference type="GO" id="GO:0031177">
    <property type="term" value="F:phosphopantetheine binding"/>
    <property type="evidence" value="ECO:0007669"/>
    <property type="project" value="InterPro"/>
</dbReference>
<feature type="active site" description="Proton acceptor; for dehydratase activity" evidence="9">
    <location>
        <position position="970"/>
    </location>
</feature>
<dbReference type="PROSITE" id="PS52004">
    <property type="entry name" value="KS3_2"/>
    <property type="match status" value="1"/>
</dbReference>
<evidence type="ECO:0000256" key="5">
    <source>
        <dbReference type="ARBA" id="ARBA00022679"/>
    </source>
</evidence>
<dbReference type="InterPro" id="IPR000873">
    <property type="entry name" value="AMP-dep_synth/lig_dom"/>
</dbReference>
<dbReference type="InterPro" id="IPR036736">
    <property type="entry name" value="ACP-like_sf"/>
</dbReference>
<dbReference type="Pfam" id="PF00550">
    <property type="entry name" value="PP-binding"/>
    <property type="match status" value="2"/>
</dbReference>
<feature type="domain" description="Ketosynthase family 3 (KS3)" evidence="12">
    <location>
        <begin position="5"/>
        <end position="438"/>
    </location>
</feature>
<keyword evidence="7" id="KW-0511">Multifunctional enzyme</keyword>
<dbReference type="InterPro" id="IPR020841">
    <property type="entry name" value="PKS_Beta-ketoAc_synthase_dom"/>
</dbReference>
<dbReference type="Pfam" id="PF08242">
    <property type="entry name" value="Methyltransf_12"/>
    <property type="match status" value="1"/>
</dbReference>
<feature type="domain" description="Carrier" evidence="11">
    <location>
        <begin position="3564"/>
        <end position="3644"/>
    </location>
</feature>
<dbReference type="PROSITE" id="PS52019">
    <property type="entry name" value="PKS_MFAS_DH"/>
    <property type="match status" value="1"/>
</dbReference>
<organism evidence="14">
    <name type="scientific">Petromyces alliaceus</name>
    <name type="common">Aspergillus alliaceus</name>
    <dbReference type="NCBI Taxonomy" id="209559"/>
    <lineage>
        <taxon>Eukaryota</taxon>
        <taxon>Fungi</taxon>
        <taxon>Dikarya</taxon>
        <taxon>Ascomycota</taxon>
        <taxon>Pezizomycotina</taxon>
        <taxon>Eurotiomycetes</taxon>
        <taxon>Eurotiomycetidae</taxon>
        <taxon>Eurotiales</taxon>
        <taxon>Aspergillaceae</taxon>
        <taxon>Aspergillus</taxon>
        <taxon>Aspergillus subgen. Circumdati</taxon>
    </lineage>
</organism>
<dbReference type="GO" id="GO:0032259">
    <property type="term" value="P:methylation"/>
    <property type="evidence" value="ECO:0007669"/>
    <property type="project" value="UniProtKB-KW"/>
</dbReference>
<dbReference type="Gene3D" id="3.10.129.110">
    <property type="entry name" value="Polyketide synthase dehydratase"/>
    <property type="match status" value="1"/>
</dbReference>
<evidence type="ECO:0000256" key="9">
    <source>
        <dbReference type="PROSITE-ProRule" id="PRU01363"/>
    </source>
</evidence>